<keyword evidence="1" id="KW-0472">Membrane</keyword>
<feature type="transmembrane region" description="Helical" evidence="1">
    <location>
        <begin position="52"/>
        <end position="72"/>
    </location>
</feature>
<keyword evidence="3" id="KW-1185">Reference proteome</keyword>
<dbReference type="Proteomes" id="UP000800200">
    <property type="component" value="Unassembled WGS sequence"/>
</dbReference>
<dbReference type="EMBL" id="ML994727">
    <property type="protein sequence ID" value="KAF2175688.1"/>
    <property type="molecule type" value="Genomic_DNA"/>
</dbReference>
<reference evidence="2" key="1">
    <citation type="journal article" date="2020" name="Stud. Mycol.">
        <title>101 Dothideomycetes genomes: a test case for predicting lifestyles and emergence of pathogens.</title>
        <authorList>
            <person name="Haridas S."/>
            <person name="Albert R."/>
            <person name="Binder M."/>
            <person name="Bloem J."/>
            <person name="Labutti K."/>
            <person name="Salamov A."/>
            <person name="Andreopoulos B."/>
            <person name="Baker S."/>
            <person name="Barry K."/>
            <person name="Bills G."/>
            <person name="Bluhm B."/>
            <person name="Cannon C."/>
            <person name="Castanera R."/>
            <person name="Culley D."/>
            <person name="Daum C."/>
            <person name="Ezra D."/>
            <person name="Gonzalez J."/>
            <person name="Henrissat B."/>
            <person name="Kuo A."/>
            <person name="Liang C."/>
            <person name="Lipzen A."/>
            <person name="Lutzoni F."/>
            <person name="Magnuson J."/>
            <person name="Mondo S."/>
            <person name="Nolan M."/>
            <person name="Ohm R."/>
            <person name="Pangilinan J."/>
            <person name="Park H.-J."/>
            <person name="Ramirez L."/>
            <person name="Alfaro M."/>
            <person name="Sun H."/>
            <person name="Tritt A."/>
            <person name="Yoshinaga Y."/>
            <person name="Zwiers L.-H."/>
            <person name="Turgeon B."/>
            <person name="Goodwin S."/>
            <person name="Spatafora J."/>
            <person name="Crous P."/>
            <person name="Grigoriev I."/>
        </authorList>
    </citation>
    <scope>NUCLEOTIDE SEQUENCE</scope>
    <source>
        <strain evidence="2">CBS 207.26</strain>
    </source>
</reference>
<name>A0A6A6DB16_9PEZI</name>
<proteinExistence type="predicted"/>
<organism evidence="2 3">
    <name type="scientific">Zopfia rhizophila CBS 207.26</name>
    <dbReference type="NCBI Taxonomy" id="1314779"/>
    <lineage>
        <taxon>Eukaryota</taxon>
        <taxon>Fungi</taxon>
        <taxon>Dikarya</taxon>
        <taxon>Ascomycota</taxon>
        <taxon>Pezizomycotina</taxon>
        <taxon>Dothideomycetes</taxon>
        <taxon>Dothideomycetes incertae sedis</taxon>
        <taxon>Zopfiaceae</taxon>
        <taxon>Zopfia</taxon>
    </lineage>
</organism>
<feature type="transmembrane region" description="Helical" evidence="1">
    <location>
        <begin position="30"/>
        <end position="46"/>
    </location>
</feature>
<protein>
    <submittedName>
        <fullName evidence="2">Uncharacterized protein</fullName>
    </submittedName>
</protein>
<evidence type="ECO:0000313" key="2">
    <source>
        <dbReference type="EMBL" id="KAF2175688.1"/>
    </source>
</evidence>
<keyword evidence="1" id="KW-1133">Transmembrane helix</keyword>
<evidence type="ECO:0000256" key="1">
    <source>
        <dbReference type="SAM" id="Phobius"/>
    </source>
</evidence>
<sequence length="112" mass="12340">MNASARSFERLYTVNEVKSNTKISKVCRRFLNLAALVSSIFFTAIMKSAQASIFSIILFAHSSTQYFVVIHLQISQTFATSLASLAARTDSCETAFGPTCKQCWKLTGKVTS</sequence>
<accession>A0A6A6DB16</accession>
<gene>
    <name evidence="2" type="ORF">K469DRAFT_56225</name>
</gene>
<dbReference type="AlphaFoldDB" id="A0A6A6DB16"/>
<evidence type="ECO:0000313" key="3">
    <source>
        <dbReference type="Proteomes" id="UP000800200"/>
    </source>
</evidence>
<keyword evidence="1" id="KW-0812">Transmembrane</keyword>